<feature type="region of interest" description="Disordered" evidence="7">
    <location>
        <begin position="395"/>
        <end position="449"/>
    </location>
</feature>
<evidence type="ECO:0000256" key="4">
    <source>
        <dbReference type="ARBA" id="ARBA00022692"/>
    </source>
</evidence>
<dbReference type="Gene3D" id="1.20.1250.20">
    <property type="entry name" value="MFS general substrate transporter like domains"/>
    <property type="match status" value="1"/>
</dbReference>
<sequence length="883" mass="94569">MRPGETLVGSLAVTRTVGDGLGTVFGKLWAASTLSALGSGLATVAAPLFVASRTDDPLVVAGASAVAWLPWLLFALPGGVLVDRMDRRRLMIVIDLVRVVALAVLATAILSGRGGVALLFAVLFLVNTGEIVFRAASQAMVPVVVPRHRLERANGWLSGGATLMHSMLAGPLGGFLFALSAGSPFLVNAVTYALSAVLVALIGGDFRAAIGDGQARRTRSMGGEIVEGLRWLANQRLLRTMAVLIGLLNVTLTAALAVLVLLAGERLGLGSVGYGLLFTCMATGGVLGALLGDRIIARISATWTIRIGLLVEAGLHLALAASRSTIVVGFALFAFGVHGGLWNIVSNSLRQRLTQRTCRVGWPARTSSWRRAATAWAHCWAGCWPPDSASPRRTGSGWWWRSASPPPPGGSSTAPRWRARSPTRPRSSRPPRWPERRSGPSGGAGRRCGSVVRVTDSAPLDVDLALLGGGGAASLLLAALDRHGVRDLRIAIVDPVRRRGQDRTWAFWGHPDSDLDPLLSASWQQVEVATAARRRVLDLTPLRYAMLRSGPVYDRAADAERRLHATRIVAPAETVRDDGARVLVGTGDGRGVRARWVLDSRPRPPARAGRTTWLQHFRGWWLEADRPVFDPRRAVLMDFRTPQPPRGVSFGYVLPVSDRYALVEYTEFSPDLLTDAGYDAALAGYRDLLGLDPTGLRVREVENGVIPMTDAPFPARPTPRVVRLGTAGGATRPSTGFTFSAMYRQADQVARALAAGRAPVPAPAYPRRHRWMDAVALRALDRGGVGGPEFFDRLFDRNPAERVLRFLDGGTSPAEEVAIMNSTRLWPMISATAGDAVHRVRDRVRPTRPAPAIPPAVVGGPPGSTPTARRAGPPSGEDDVRAR</sequence>
<gene>
    <name evidence="9" type="ORF">GAR05_00346</name>
</gene>
<organism evidence="9 10">
    <name type="scientific">Micromonospora saelicesensis</name>
    <dbReference type="NCBI Taxonomy" id="285676"/>
    <lineage>
        <taxon>Bacteria</taxon>
        <taxon>Bacillati</taxon>
        <taxon>Actinomycetota</taxon>
        <taxon>Actinomycetes</taxon>
        <taxon>Micromonosporales</taxon>
        <taxon>Micromonosporaceae</taxon>
        <taxon>Micromonospora</taxon>
    </lineage>
</organism>
<evidence type="ECO:0000256" key="8">
    <source>
        <dbReference type="SAM" id="Phobius"/>
    </source>
</evidence>
<dbReference type="CDD" id="cd06173">
    <property type="entry name" value="MFS_MefA_like"/>
    <property type="match status" value="1"/>
</dbReference>
<dbReference type="InterPro" id="IPR036259">
    <property type="entry name" value="MFS_trans_sf"/>
</dbReference>
<dbReference type="InterPro" id="IPR036188">
    <property type="entry name" value="FAD/NAD-bd_sf"/>
</dbReference>
<dbReference type="PANTHER" id="PTHR23513">
    <property type="entry name" value="INTEGRAL MEMBRANE EFFLUX PROTEIN-RELATED"/>
    <property type="match status" value="1"/>
</dbReference>
<proteinExistence type="predicted"/>
<keyword evidence="6 8" id="KW-0472">Membrane</keyword>
<dbReference type="EMBL" id="PXXW01000004">
    <property type="protein sequence ID" value="RAO05304.1"/>
    <property type="molecule type" value="Genomic_DNA"/>
</dbReference>
<dbReference type="Proteomes" id="UP000249334">
    <property type="component" value="Unassembled WGS sequence"/>
</dbReference>
<feature type="transmembrane region" description="Helical" evidence="8">
    <location>
        <begin position="58"/>
        <end position="78"/>
    </location>
</feature>
<dbReference type="SUPFAM" id="SSF103473">
    <property type="entry name" value="MFS general substrate transporter"/>
    <property type="match status" value="1"/>
</dbReference>
<feature type="region of interest" description="Disordered" evidence="7">
    <location>
        <begin position="846"/>
        <end position="883"/>
    </location>
</feature>
<evidence type="ECO:0000256" key="7">
    <source>
        <dbReference type="SAM" id="MobiDB-lite"/>
    </source>
</evidence>
<dbReference type="PANTHER" id="PTHR23513:SF6">
    <property type="entry name" value="MAJOR FACILITATOR SUPERFAMILY ASSOCIATED DOMAIN-CONTAINING PROTEIN"/>
    <property type="match status" value="1"/>
</dbReference>
<comment type="subcellular location">
    <subcellularLocation>
        <location evidence="1">Cell membrane</location>
        <topology evidence="1">Multi-pass membrane protein</topology>
    </subcellularLocation>
</comment>
<dbReference type="Pfam" id="PF05977">
    <property type="entry name" value="MFS_3"/>
    <property type="match status" value="1"/>
</dbReference>
<dbReference type="InterPro" id="IPR010290">
    <property type="entry name" value="TM_effector"/>
</dbReference>
<feature type="transmembrane region" description="Helical" evidence="8">
    <location>
        <begin position="116"/>
        <end position="136"/>
    </location>
</feature>
<keyword evidence="10" id="KW-1185">Reference proteome</keyword>
<accession>A0ABX9CS39</accession>
<comment type="caution">
    <text evidence="9">The sequence shown here is derived from an EMBL/GenBank/DDBJ whole genome shotgun (WGS) entry which is preliminary data.</text>
</comment>
<protein>
    <submittedName>
        <fullName evidence="9">Macrolide efflux protein A</fullName>
    </submittedName>
</protein>
<reference evidence="9 10" key="1">
    <citation type="submission" date="2018-03" db="EMBL/GenBank/DDBJ databases">
        <title>Genomic framework for the identification of Micromonospora saelicesensis and Micromonospora noduli.</title>
        <authorList>
            <person name="Riesco R."/>
            <person name="Trujillo M.E."/>
        </authorList>
    </citation>
    <scope>NUCLEOTIDE SEQUENCE [LARGE SCALE GENOMIC DNA]</scope>
    <source>
        <strain evidence="9 10">GAR05</strain>
    </source>
</reference>
<evidence type="ECO:0000313" key="10">
    <source>
        <dbReference type="Proteomes" id="UP000249334"/>
    </source>
</evidence>
<keyword evidence="2" id="KW-0813">Transport</keyword>
<dbReference type="Pfam" id="PF05834">
    <property type="entry name" value="Lycopene_cycl"/>
    <property type="match status" value="1"/>
</dbReference>
<evidence type="ECO:0000256" key="5">
    <source>
        <dbReference type="ARBA" id="ARBA00022989"/>
    </source>
</evidence>
<evidence type="ECO:0000256" key="6">
    <source>
        <dbReference type="ARBA" id="ARBA00023136"/>
    </source>
</evidence>
<keyword evidence="5 8" id="KW-1133">Transmembrane helix</keyword>
<feature type="transmembrane region" description="Helical" evidence="8">
    <location>
        <begin position="185"/>
        <end position="210"/>
    </location>
</feature>
<feature type="transmembrane region" description="Helical" evidence="8">
    <location>
        <begin position="156"/>
        <end position="179"/>
    </location>
</feature>
<keyword evidence="3" id="KW-1003">Cell membrane</keyword>
<feature type="transmembrane region" description="Helical" evidence="8">
    <location>
        <begin position="90"/>
        <end position="110"/>
    </location>
</feature>
<name>A0ABX9CS39_9ACTN</name>
<dbReference type="SUPFAM" id="SSF51905">
    <property type="entry name" value="FAD/NAD(P)-binding domain"/>
    <property type="match status" value="1"/>
</dbReference>
<feature type="transmembrane region" description="Helical" evidence="8">
    <location>
        <begin position="28"/>
        <end position="52"/>
    </location>
</feature>
<evidence type="ECO:0000256" key="3">
    <source>
        <dbReference type="ARBA" id="ARBA00022475"/>
    </source>
</evidence>
<evidence type="ECO:0000313" key="9">
    <source>
        <dbReference type="EMBL" id="RAO05304.1"/>
    </source>
</evidence>
<feature type="transmembrane region" description="Helical" evidence="8">
    <location>
        <begin position="269"/>
        <end position="291"/>
    </location>
</feature>
<evidence type="ECO:0000256" key="2">
    <source>
        <dbReference type="ARBA" id="ARBA00022448"/>
    </source>
</evidence>
<feature type="compositionally biased region" description="Basic residues" evidence="7">
    <location>
        <begin position="417"/>
        <end position="429"/>
    </location>
</feature>
<evidence type="ECO:0000256" key="1">
    <source>
        <dbReference type="ARBA" id="ARBA00004651"/>
    </source>
</evidence>
<keyword evidence="4 8" id="KW-0812">Transmembrane</keyword>
<feature type="transmembrane region" description="Helical" evidence="8">
    <location>
        <begin position="326"/>
        <end position="345"/>
    </location>
</feature>
<feature type="transmembrane region" description="Helical" evidence="8">
    <location>
        <begin position="240"/>
        <end position="263"/>
    </location>
</feature>